<keyword evidence="3 10" id="KW-0812">Transmembrane</keyword>
<dbReference type="GO" id="GO:0008076">
    <property type="term" value="C:voltage-gated potassium channel complex"/>
    <property type="evidence" value="ECO:0007669"/>
    <property type="project" value="TreeGrafter"/>
</dbReference>
<proteinExistence type="predicted"/>
<name>A0A6P5AX60_BRABE</name>
<organism evidence="11 13">
    <name type="scientific">Branchiostoma belcheri</name>
    <name type="common">Amphioxus</name>
    <dbReference type="NCBI Taxonomy" id="7741"/>
    <lineage>
        <taxon>Eukaryota</taxon>
        <taxon>Metazoa</taxon>
        <taxon>Chordata</taxon>
        <taxon>Cephalochordata</taxon>
        <taxon>Leptocardii</taxon>
        <taxon>Amphioxiformes</taxon>
        <taxon>Branchiostomatidae</taxon>
        <taxon>Branchiostoma</taxon>
    </lineage>
</organism>
<dbReference type="OrthoDB" id="9983720at2759"/>
<reference evidence="12 13" key="1">
    <citation type="submission" date="2025-04" db="UniProtKB">
        <authorList>
            <consortium name="RefSeq"/>
        </authorList>
    </citation>
    <scope>IDENTIFICATION</scope>
    <source>
        <tissue evidence="12 13">Gonad</tissue>
    </source>
</reference>
<dbReference type="GO" id="GO:0015459">
    <property type="term" value="F:potassium channel regulator activity"/>
    <property type="evidence" value="ECO:0007669"/>
    <property type="project" value="TreeGrafter"/>
</dbReference>
<feature type="transmembrane region" description="Helical" evidence="10">
    <location>
        <begin position="16"/>
        <end position="38"/>
    </location>
</feature>
<evidence type="ECO:0000313" key="12">
    <source>
        <dbReference type="RefSeq" id="XP_019647636.1"/>
    </source>
</evidence>
<evidence type="ECO:0000256" key="5">
    <source>
        <dbReference type="ARBA" id="ARBA00023065"/>
    </source>
</evidence>
<accession>A0A6P5AX60</accession>
<dbReference type="GO" id="GO:0005513">
    <property type="term" value="P:detection of calcium ion"/>
    <property type="evidence" value="ECO:0007669"/>
    <property type="project" value="TreeGrafter"/>
</dbReference>
<keyword evidence="7" id="KW-0325">Glycoprotein</keyword>
<keyword evidence="6 10" id="KW-0472">Membrane</keyword>
<dbReference type="GO" id="GO:0015269">
    <property type="term" value="F:calcium-activated potassium channel activity"/>
    <property type="evidence" value="ECO:0007669"/>
    <property type="project" value="InterPro"/>
</dbReference>
<dbReference type="KEGG" id="bbel:109487957"/>
<evidence type="ECO:0000256" key="6">
    <source>
        <dbReference type="ARBA" id="ARBA00023136"/>
    </source>
</evidence>
<keyword evidence="8" id="KW-0407">Ion channel</keyword>
<evidence type="ECO:0000256" key="9">
    <source>
        <dbReference type="SAM" id="MobiDB-lite"/>
    </source>
</evidence>
<dbReference type="PANTHER" id="PTHR10258:SF8">
    <property type="entry name" value="CALCIUM-ACTIVATED POTASSIUM CHANNEL BK ALPHA SUBUNIT DOMAIN-CONTAINING PROTEIN"/>
    <property type="match status" value="1"/>
</dbReference>
<keyword evidence="2" id="KW-0813">Transport</keyword>
<feature type="region of interest" description="Disordered" evidence="9">
    <location>
        <begin position="91"/>
        <end position="111"/>
    </location>
</feature>
<dbReference type="Proteomes" id="UP000515135">
    <property type="component" value="Unplaced"/>
</dbReference>
<keyword evidence="5" id="KW-0406">Ion transport</keyword>
<dbReference type="RefSeq" id="XP_019647636.1">
    <property type="nucleotide sequence ID" value="XM_019792077.1"/>
</dbReference>
<evidence type="ECO:0000256" key="8">
    <source>
        <dbReference type="ARBA" id="ARBA00023303"/>
    </source>
</evidence>
<evidence type="ECO:0000256" key="2">
    <source>
        <dbReference type="ARBA" id="ARBA00022448"/>
    </source>
</evidence>
<gene>
    <name evidence="12 13" type="primary">LOC109487957</name>
</gene>
<protein>
    <submittedName>
        <fullName evidence="12 13">Calcium-activated potassium channel subunit beta-3-like</fullName>
    </submittedName>
</protein>
<evidence type="ECO:0000256" key="4">
    <source>
        <dbReference type="ARBA" id="ARBA00022989"/>
    </source>
</evidence>
<feature type="transmembrane region" description="Helical" evidence="10">
    <location>
        <begin position="183"/>
        <end position="205"/>
    </location>
</feature>
<dbReference type="GeneID" id="109487957"/>
<sequence>MASDDWDYSYCKRGCVYTLAFVPVLGAIGLIVAGVVVARPALTALRLREAVCTVTNSTLGADVTCKCPLGRNCRSTFPCLQIGVLYSDEKGSNGTTSGSPEMGQTKPHNTTSHRSLLVNTQDLFGRTPPCAVRPCDKSAHDNVEDVLAYQESWGTAGQRFPCFYDPASDAEVSRAVVFGDRWAVFHALFWPLLVIFLGLAAAYFICYRFHCWCDDGTWED</sequence>
<evidence type="ECO:0000256" key="10">
    <source>
        <dbReference type="SAM" id="Phobius"/>
    </source>
</evidence>
<dbReference type="PANTHER" id="PTHR10258">
    <property type="entry name" value="CALCIUM-ACTIVATED POTASSIUM CHANNEL SUBUNIT BETA"/>
    <property type="match status" value="1"/>
</dbReference>
<dbReference type="RefSeq" id="XP_019647637.1">
    <property type="nucleotide sequence ID" value="XM_019792078.1"/>
</dbReference>
<evidence type="ECO:0000313" key="13">
    <source>
        <dbReference type="RefSeq" id="XP_019647637.1"/>
    </source>
</evidence>
<dbReference type="Pfam" id="PF03185">
    <property type="entry name" value="CaKB"/>
    <property type="match status" value="1"/>
</dbReference>
<dbReference type="AlphaFoldDB" id="A0A6P5AX60"/>
<dbReference type="InterPro" id="IPR003930">
    <property type="entry name" value="K_chnl_Ca-activ_BK_bsu"/>
</dbReference>
<evidence type="ECO:0000256" key="3">
    <source>
        <dbReference type="ARBA" id="ARBA00022692"/>
    </source>
</evidence>
<evidence type="ECO:0000256" key="1">
    <source>
        <dbReference type="ARBA" id="ARBA00004141"/>
    </source>
</evidence>
<comment type="subcellular location">
    <subcellularLocation>
        <location evidence="1">Membrane</location>
        <topology evidence="1">Multi-pass membrane protein</topology>
    </subcellularLocation>
</comment>
<evidence type="ECO:0000313" key="11">
    <source>
        <dbReference type="Proteomes" id="UP000515135"/>
    </source>
</evidence>
<evidence type="ECO:0000256" key="7">
    <source>
        <dbReference type="ARBA" id="ARBA00023180"/>
    </source>
</evidence>
<keyword evidence="4 10" id="KW-1133">Transmembrane helix</keyword>
<keyword evidence="11" id="KW-1185">Reference proteome</keyword>